<keyword evidence="2" id="KW-1185">Reference proteome</keyword>
<dbReference type="Proteomes" id="UP001142489">
    <property type="component" value="Unassembled WGS sequence"/>
</dbReference>
<reference evidence="1" key="1">
    <citation type="journal article" date="2023" name="DNA Res.">
        <title>Chromosome-level genome assembly of Phrynocephalus forsythii using third-generation DNA sequencing and Hi-C analysis.</title>
        <authorList>
            <person name="Qi Y."/>
            <person name="Zhao W."/>
            <person name="Zhao Y."/>
            <person name="Niu C."/>
            <person name="Cao S."/>
            <person name="Zhang Y."/>
        </authorList>
    </citation>
    <scope>NUCLEOTIDE SEQUENCE</scope>
    <source>
        <tissue evidence="1">Muscle</tissue>
    </source>
</reference>
<dbReference type="AlphaFoldDB" id="A0A9Q0Y248"/>
<organism evidence="1 2">
    <name type="scientific">Phrynocephalus forsythii</name>
    <dbReference type="NCBI Taxonomy" id="171643"/>
    <lineage>
        <taxon>Eukaryota</taxon>
        <taxon>Metazoa</taxon>
        <taxon>Chordata</taxon>
        <taxon>Craniata</taxon>
        <taxon>Vertebrata</taxon>
        <taxon>Euteleostomi</taxon>
        <taxon>Lepidosauria</taxon>
        <taxon>Squamata</taxon>
        <taxon>Bifurcata</taxon>
        <taxon>Unidentata</taxon>
        <taxon>Episquamata</taxon>
        <taxon>Toxicofera</taxon>
        <taxon>Iguania</taxon>
        <taxon>Acrodonta</taxon>
        <taxon>Agamidae</taxon>
        <taxon>Agaminae</taxon>
        <taxon>Phrynocephalus</taxon>
    </lineage>
</organism>
<name>A0A9Q0Y248_9SAUR</name>
<accession>A0A9Q0Y248</accession>
<comment type="caution">
    <text evidence="1">The sequence shown here is derived from an EMBL/GenBank/DDBJ whole genome shotgun (WGS) entry which is preliminary data.</text>
</comment>
<gene>
    <name evidence="1" type="ORF">JRQ81_012600</name>
</gene>
<dbReference type="EMBL" id="JAPFRF010000003">
    <property type="protein sequence ID" value="KAJ7338698.1"/>
    <property type="molecule type" value="Genomic_DNA"/>
</dbReference>
<protein>
    <submittedName>
        <fullName evidence="1">Uncharacterized protein</fullName>
    </submittedName>
</protein>
<dbReference type="OrthoDB" id="2668416at2759"/>
<evidence type="ECO:0000313" key="1">
    <source>
        <dbReference type="EMBL" id="KAJ7338698.1"/>
    </source>
</evidence>
<evidence type="ECO:0000313" key="2">
    <source>
        <dbReference type="Proteomes" id="UP001142489"/>
    </source>
</evidence>
<proteinExistence type="predicted"/>
<sequence length="174" mass="20275">MPPLRIRGSRKSVLFKQSILASVLENVNIILNCISALQVRRAEEDSDSGSSELLDCTSTLIQTVFWTVAEWKLTAPRQKICWCYPGRSEWFHDTVLQYWDDSQWIENFRMTRQTLLKSLMCLHHILCVRTPSCAQQSQWKNESPLGFTFLQVDPVTAPLHMFFKRGPQQLQKSW</sequence>